<accession>A0A2K8YW28</accession>
<dbReference type="EMBL" id="CP025096">
    <property type="protein sequence ID" value="AUD01826.1"/>
    <property type="molecule type" value="Genomic_DNA"/>
</dbReference>
<organism evidence="1 2">
    <name type="scientific">Spirosoma pollinicola</name>
    <dbReference type="NCBI Taxonomy" id="2057025"/>
    <lineage>
        <taxon>Bacteria</taxon>
        <taxon>Pseudomonadati</taxon>
        <taxon>Bacteroidota</taxon>
        <taxon>Cytophagia</taxon>
        <taxon>Cytophagales</taxon>
        <taxon>Cytophagaceae</taxon>
        <taxon>Spirosoma</taxon>
    </lineage>
</organism>
<evidence type="ECO:0000313" key="2">
    <source>
        <dbReference type="Proteomes" id="UP000232883"/>
    </source>
</evidence>
<dbReference type="RefSeq" id="WP_100987546.1">
    <property type="nucleotide sequence ID" value="NZ_CP025096.1"/>
</dbReference>
<protein>
    <submittedName>
        <fullName evidence="1">IS110 family transposase</fullName>
    </submittedName>
</protein>
<proteinExistence type="predicted"/>
<sequence length="77" mass="8433">MTIRHFIGIDVSKATLDWAVFDGKTIVLQTQSTNSPAAIRATVKLMKALPGFTVAESVSCLEHTGIVRHEVARFEYG</sequence>
<keyword evidence="2" id="KW-1185">Reference proteome</keyword>
<dbReference type="Proteomes" id="UP000232883">
    <property type="component" value="Chromosome"/>
</dbReference>
<gene>
    <name evidence="1" type="ORF">CWM47_08340</name>
</gene>
<evidence type="ECO:0000313" key="1">
    <source>
        <dbReference type="EMBL" id="AUD01826.1"/>
    </source>
</evidence>
<reference evidence="1 2" key="1">
    <citation type="submission" date="2017-11" db="EMBL/GenBank/DDBJ databases">
        <title>Taxonomic description and genome sequences of Spirosoma HA7 sp. nov., isolated from pollen microhabitat of Corylus avellana.</title>
        <authorList>
            <person name="Ambika Manirajan B."/>
            <person name="Suarez C."/>
            <person name="Ratering S."/>
            <person name="Geissler-Plaum R."/>
            <person name="Cardinale M."/>
            <person name="Sylvia S."/>
        </authorList>
    </citation>
    <scope>NUCLEOTIDE SEQUENCE [LARGE SCALE GENOMIC DNA]</scope>
    <source>
        <strain evidence="1 2">HA7</strain>
    </source>
</reference>
<name>A0A2K8YW28_9BACT</name>
<dbReference type="AlphaFoldDB" id="A0A2K8YW28"/>
<dbReference type="OrthoDB" id="964423at2"/>
<dbReference type="KEGG" id="spir:CWM47_08340"/>